<organism evidence="3 4">
    <name type="scientific">Streptomyces tardus</name>
    <dbReference type="NCBI Taxonomy" id="2780544"/>
    <lineage>
        <taxon>Bacteria</taxon>
        <taxon>Bacillati</taxon>
        <taxon>Actinomycetota</taxon>
        <taxon>Actinomycetes</taxon>
        <taxon>Kitasatosporales</taxon>
        <taxon>Streptomycetaceae</taxon>
        <taxon>Streptomyces</taxon>
    </lineage>
</organism>
<gene>
    <name evidence="3" type="ORF">JGS22_008530</name>
</gene>
<proteinExistence type="predicted"/>
<feature type="transmembrane region" description="Helical" evidence="2">
    <location>
        <begin position="54"/>
        <end position="71"/>
    </location>
</feature>
<feature type="transmembrane region" description="Helical" evidence="2">
    <location>
        <begin position="144"/>
        <end position="166"/>
    </location>
</feature>
<accession>A0A949JCS9</accession>
<dbReference type="EMBL" id="JAELVF020000001">
    <property type="protein sequence ID" value="MBU7597662.1"/>
    <property type="molecule type" value="Genomic_DNA"/>
</dbReference>
<sequence length="179" mass="18852">MADSSEEHRTARSSVADDVAGPGAGTPVDDAVNGGVDDIDDEENALRTGPWWRHSLWVFCVPVAGTAVGWLDSLHRFWPEEYGIPLLAEGAVWPYLVAWFAIGAAGSAVLRTAATRVPMRGATVLVLVCTFMGTRLSLPGQPGPAVLTVVGAVLFLMAVGWAVPAVRRGGRQGPPRAPL</sequence>
<name>A0A949JCS9_9ACTN</name>
<keyword evidence="2" id="KW-0472">Membrane</keyword>
<evidence type="ECO:0000313" key="3">
    <source>
        <dbReference type="EMBL" id="MBU7597662.1"/>
    </source>
</evidence>
<feature type="transmembrane region" description="Helical" evidence="2">
    <location>
        <begin position="122"/>
        <end position="138"/>
    </location>
</feature>
<protein>
    <submittedName>
        <fullName evidence="3">Uncharacterized protein</fullName>
    </submittedName>
</protein>
<dbReference type="Proteomes" id="UP000694501">
    <property type="component" value="Unassembled WGS sequence"/>
</dbReference>
<keyword evidence="4" id="KW-1185">Reference proteome</keyword>
<evidence type="ECO:0000256" key="1">
    <source>
        <dbReference type="SAM" id="MobiDB-lite"/>
    </source>
</evidence>
<feature type="compositionally biased region" description="Basic and acidic residues" evidence="1">
    <location>
        <begin position="1"/>
        <end position="10"/>
    </location>
</feature>
<feature type="region of interest" description="Disordered" evidence="1">
    <location>
        <begin position="1"/>
        <end position="39"/>
    </location>
</feature>
<dbReference type="RefSeq" id="WP_211042277.1">
    <property type="nucleotide sequence ID" value="NZ_JAELVF020000001.1"/>
</dbReference>
<keyword evidence="2" id="KW-1133">Transmembrane helix</keyword>
<evidence type="ECO:0000256" key="2">
    <source>
        <dbReference type="SAM" id="Phobius"/>
    </source>
</evidence>
<dbReference type="AlphaFoldDB" id="A0A949JCS9"/>
<reference evidence="3" key="1">
    <citation type="submission" date="2021-06" db="EMBL/GenBank/DDBJ databases">
        <title>Sequencing of actinobacteria type strains.</title>
        <authorList>
            <person name="Nguyen G.-S."/>
            <person name="Wentzel A."/>
        </authorList>
    </citation>
    <scope>NUCLEOTIDE SEQUENCE</scope>
    <source>
        <strain evidence="3">P38-E01</strain>
    </source>
</reference>
<comment type="caution">
    <text evidence="3">The sequence shown here is derived from an EMBL/GenBank/DDBJ whole genome shotgun (WGS) entry which is preliminary data.</text>
</comment>
<feature type="transmembrane region" description="Helical" evidence="2">
    <location>
        <begin position="91"/>
        <end position="110"/>
    </location>
</feature>
<keyword evidence="2" id="KW-0812">Transmembrane</keyword>
<evidence type="ECO:0000313" key="4">
    <source>
        <dbReference type="Proteomes" id="UP000694501"/>
    </source>
</evidence>